<dbReference type="GO" id="GO:0005975">
    <property type="term" value="P:carbohydrate metabolic process"/>
    <property type="evidence" value="ECO:0007669"/>
    <property type="project" value="InterPro"/>
</dbReference>
<dbReference type="GO" id="GO:1901135">
    <property type="term" value="P:carbohydrate derivative metabolic process"/>
    <property type="evidence" value="ECO:0007669"/>
    <property type="project" value="InterPro"/>
</dbReference>
<evidence type="ECO:0000259" key="3">
    <source>
        <dbReference type="PROSITE" id="PS51464"/>
    </source>
</evidence>
<dbReference type="InterPro" id="IPR046348">
    <property type="entry name" value="SIS_dom_sf"/>
</dbReference>
<keyword evidence="5" id="KW-1185">Reference proteome</keyword>
<dbReference type="InterPro" id="IPR019490">
    <property type="entry name" value="Glu6P/Mann6P_isomerase_C"/>
</dbReference>
<dbReference type="CDD" id="cd05017">
    <property type="entry name" value="SIS_PGI_PMI_1"/>
    <property type="match status" value="1"/>
</dbReference>
<comment type="caution">
    <text evidence="4">The sequence shown here is derived from an EMBL/GenBank/DDBJ whole genome shotgun (WGS) entry which is preliminary data.</text>
</comment>
<dbReference type="Gene3D" id="3.40.50.10490">
    <property type="entry name" value="Glucose-6-phosphate isomerase like protein, domain 1"/>
    <property type="match status" value="2"/>
</dbReference>
<dbReference type="GO" id="GO:0004476">
    <property type="term" value="F:mannose-6-phosphate isomerase activity"/>
    <property type="evidence" value="ECO:0007669"/>
    <property type="project" value="InterPro"/>
</dbReference>
<dbReference type="RefSeq" id="WP_052218977.1">
    <property type="nucleotide sequence ID" value="NZ_LGTE01000031.1"/>
</dbReference>
<dbReference type="NCBIfam" id="TIGR02128">
    <property type="entry name" value="G6PI_arch"/>
    <property type="match status" value="1"/>
</dbReference>
<keyword evidence="2 4" id="KW-0413">Isomerase</keyword>
<proteinExistence type="inferred from homology"/>
<feature type="domain" description="SIS" evidence="3">
    <location>
        <begin position="38"/>
        <end position="180"/>
    </location>
</feature>
<sequence length="357" mass="38633">MTNGVDLNQEALIAGNDPGGMLKALWNLPEQCEEAERIAQAIDVNFTATEIKNVMVTGLGGSAIGGDLLRVYAGGKAAVPVIVNRDYTLPAFVDASTLLFAVSYSGNTEETLSAYAQAKEKGAKIIVLTTGGKLGQMAEADGYPVIKVPGGISPRAATGYLLIPTIVIMAKIGLLPDAGDEIKDLTGHLRVLREHLKPAVPVEQNLAKQLATRFYNRLPVIWGVSGTTEVVAQRWKGQINENAKAPAYWAVLPELNHNEIVGFEKPENVLKQLEVVILRDRADHPRVQKRIEISKTIIKDAVSGVTEVYSSGNSSLARTFSLTYTGDYMSVYLATLYGIDPTPVKMIDFLKQKLAED</sequence>
<comment type="similarity">
    <text evidence="1">Belongs to the PGI/PMI family.</text>
</comment>
<gene>
    <name evidence="4" type="ORF">Tfer_3022</name>
</gene>
<evidence type="ECO:0000256" key="1">
    <source>
        <dbReference type="ARBA" id="ARBA00010523"/>
    </source>
</evidence>
<dbReference type="InterPro" id="IPR001347">
    <property type="entry name" value="SIS_dom"/>
</dbReference>
<organism evidence="4 5">
    <name type="scientific">Thermincola ferriacetica</name>
    <dbReference type="NCBI Taxonomy" id="281456"/>
    <lineage>
        <taxon>Bacteria</taxon>
        <taxon>Bacillati</taxon>
        <taxon>Bacillota</taxon>
        <taxon>Clostridia</taxon>
        <taxon>Eubacteriales</taxon>
        <taxon>Thermincolaceae</taxon>
        <taxon>Thermincola</taxon>
    </lineage>
</organism>
<dbReference type="Proteomes" id="UP000037175">
    <property type="component" value="Unassembled WGS sequence"/>
</dbReference>
<dbReference type="AlphaFoldDB" id="A0A0L6W051"/>
<dbReference type="NCBIfam" id="NF006423">
    <property type="entry name" value="PRK08674.1-2"/>
    <property type="match status" value="1"/>
</dbReference>
<evidence type="ECO:0000256" key="2">
    <source>
        <dbReference type="ARBA" id="ARBA00023235"/>
    </source>
</evidence>
<dbReference type="NCBIfam" id="NF006426">
    <property type="entry name" value="PRK08674.1-6"/>
    <property type="match status" value="1"/>
</dbReference>
<dbReference type="GO" id="GO:0004347">
    <property type="term" value="F:glucose-6-phosphate isomerase activity"/>
    <property type="evidence" value="ECO:0007669"/>
    <property type="project" value="InterPro"/>
</dbReference>
<evidence type="ECO:0000313" key="5">
    <source>
        <dbReference type="Proteomes" id="UP000037175"/>
    </source>
</evidence>
<dbReference type="InterPro" id="IPR035484">
    <property type="entry name" value="SIS_PGI/PMI_1"/>
</dbReference>
<dbReference type="Pfam" id="PF10432">
    <property type="entry name" value="bact-PGI_C"/>
    <property type="match status" value="1"/>
</dbReference>
<dbReference type="Pfam" id="PF01380">
    <property type="entry name" value="SIS"/>
    <property type="match status" value="1"/>
</dbReference>
<reference evidence="5" key="1">
    <citation type="submission" date="2015-07" db="EMBL/GenBank/DDBJ databases">
        <title>Complete Genome of Thermincola ferriacetica strain Z-0001T.</title>
        <authorList>
            <person name="Lusk B."/>
            <person name="Badalamenti J.P."/>
            <person name="Parameswaran P."/>
            <person name="Bond D.R."/>
            <person name="Torres C.I."/>
        </authorList>
    </citation>
    <scope>NUCLEOTIDE SEQUENCE [LARGE SCALE GENOMIC DNA]</scope>
    <source>
        <strain evidence="5">Z-0001</strain>
    </source>
</reference>
<name>A0A0L6W051_9FIRM</name>
<dbReference type="EMBL" id="LGTE01000031">
    <property type="protein sequence ID" value="KNZ68444.1"/>
    <property type="molecule type" value="Genomic_DNA"/>
</dbReference>
<accession>A0A0L6W051</accession>
<dbReference type="GO" id="GO:0097367">
    <property type="term" value="F:carbohydrate derivative binding"/>
    <property type="evidence" value="ECO:0007669"/>
    <property type="project" value="InterPro"/>
</dbReference>
<dbReference type="SUPFAM" id="SSF53697">
    <property type="entry name" value="SIS domain"/>
    <property type="match status" value="1"/>
</dbReference>
<evidence type="ECO:0000313" key="4">
    <source>
        <dbReference type="EMBL" id="KNZ68444.1"/>
    </source>
</evidence>
<dbReference type="CDD" id="cd05637">
    <property type="entry name" value="SIS_PGI_PMI_2"/>
    <property type="match status" value="1"/>
</dbReference>
<dbReference type="PROSITE" id="PS51464">
    <property type="entry name" value="SIS"/>
    <property type="match status" value="1"/>
</dbReference>
<protein>
    <submittedName>
        <fullName evidence="4">Bifunctional phosphoglucose/phosphomannose isomerase</fullName>
    </submittedName>
</protein>
<dbReference type="PATRIC" id="fig|281456.6.peg.3162"/>